<reference evidence="10 11" key="1">
    <citation type="submission" date="2018-05" db="EMBL/GenBank/DDBJ databases">
        <title>Genomic Encyclopedia of Type Strains, Phase IV (KMG-IV): sequencing the most valuable type-strain genomes for metagenomic binning, comparative biology and taxonomic classification.</title>
        <authorList>
            <person name="Goeker M."/>
        </authorList>
    </citation>
    <scope>NUCLEOTIDE SEQUENCE [LARGE SCALE GENOMIC DNA]</scope>
    <source>
        <strain evidence="10 11">DSM 28556</strain>
    </source>
</reference>
<keyword evidence="11" id="KW-1185">Reference proteome</keyword>
<comment type="subcellular location">
    <subcellularLocation>
        <location evidence="1 8">Cell membrane</location>
        <topology evidence="1 8">Multi-pass membrane protein</topology>
    </subcellularLocation>
</comment>
<dbReference type="Proteomes" id="UP000247978">
    <property type="component" value="Unassembled WGS sequence"/>
</dbReference>
<dbReference type="GO" id="GO:0015920">
    <property type="term" value="P:lipopolysaccharide transport"/>
    <property type="evidence" value="ECO:0007669"/>
    <property type="project" value="TreeGrafter"/>
</dbReference>
<evidence type="ECO:0000313" key="10">
    <source>
        <dbReference type="EMBL" id="PXW85858.1"/>
    </source>
</evidence>
<dbReference type="GO" id="GO:0005886">
    <property type="term" value="C:plasma membrane"/>
    <property type="evidence" value="ECO:0007669"/>
    <property type="project" value="UniProtKB-SubCell"/>
</dbReference>
<feature type="transmembrane region" description="Helical" evidence="8">
    <location>
        <begin position="150"/>
        <end position="168"/>
    </location>
</feature>
<feature type="transmembrane region" description="Helical" evidence="8">
    <location>
        <begin position="180"/>
        <end position="197"/>
    </location>
</feature>
<evidence type="ECO:0000256" key="7">
    <source>
        <dbReference type="ARBA" id="ARBA00023136"/>
    </source>
</evidence>
<keyword evidence="4 8" id="KW-1003">Cell membrane</keyword>
<keyword evidence="7 8" id="KW-0472">Membrane</keyword>
<keyword evidence="5 8" id="KW-0812">Transmembrane</keyword>
<feature type="transmembrane region" description="Helical" evidence="8">
    <location>
        <begin position="243"/>
        <end position="265"/>
    </location>
</feature>
<evidence type="ECO:0000256" key="3">
    <source>
        <dbReference type="ARBA" id="ARBA00022448"/>
    </source>
</evidence>
<dbReference type="GO" id="GO:0140359">
    <property type="term" value="F:ABC-type transporter activity"/>
    <property type="evidence" value="ECO:0007669"/>
    <property type="project" value="InterPro"/>
</dbReference>
<protein>
    <recommendedName>
        <fullName evidence="8">Transport permease protein</fullName>
    </recommendedName>
</protein>
<feature type="domain" description="ABC transmembrane type-2" evidence="9">
    <location>
        <begin position="36"/>
        <end position="269"/>
    </location>
</feature>
<dbReference type="PANTHER" id="PTHR30413">
    <property type="entry name" value="INNER MEMBRANE TRANSPORT PERMEASE"/>
    <property type="match status" value="1"/>
</dbReference>
<accession>A0A2V3VYN3</accession>
<dbReference type="EMBL" id="QJJQ01000009">
    <property type="protein sequence ID" value="PXW85858.1"/>
    <property type="molecule type" value="Genomic_DNA"/>
</dbReference>
<gene>
    <name evidence="10" type="ORF">DFR56_10920</name>
</gene>
<evidence type="ECO:0000256" key="6">
    <source>
        <dbReference type="ARBA" id="ARBA00022989"/>
    </source>
</evidence>
<sequence length="275" mass="31941">MLKSVRQVIREQIDNKELIIRMAAFELKGSYQIHYLGSFWQFLNPAIQIGIYWFVFGLGIRGGAPIDGTPFFLWLLAGLVPWFFIAPSIIQGANSVHQKIGIVSKMNFPISLLPTIRIVSSTPQFIVMLIILFLVSFIYGITPSLYTLQIIYYTFAMYVFLIAFALIASTISTLVRDFQLLLQSMMRMLFYLTPILWSTDLIVKKLGDFGRLLENILRLNPLYYIVQGFRDSVLGKAWFFEDLIYMGYFWIVTFALLYFGSVLHLKFRKDFMDYL</sequence>
<feature type="transmembrane region" description="Helical" evidence="8">
    <location>
        <begin position="72"/>
        <end position="90"/>
    </location>
</feature>
<organism evidence="10 11">
    <name type="scientific">Pseudogracilibacillus auburnensis</name>
    <dbReference type="NCBI Taxonomy" id="1494959"/>
    <lineage>
        <taxon>Bacteria</taxon>
        <taxon>Bacillati</taxon>
        <taxon>Bacillota</taxon>
        <taxon>Bacilli</taxon>
        <taxon>Bacillales</taxon>
        <taxon>Bacillaceae</taxon>
        <taxon>Pseudogracilibacillus</taxon>
    </lineage>
</organism>
<dbReference type="InterPro" id="IPR047817">
    <property type="entry name" value="ABC2_TM_bact-type"/>
</dbReference>
<dbReference type="PANTHER" id="PTHR30413:SF10">
    <property type="entry name" value="CAPSULE POLYSACCHARIDE EXPORT INNER-MEMBRANE PROTEIN CTRC"/>
    <property type="match status" value="1"/>
</dbReference>
<evidence type="ECO:0000256" key="5">
    <source>
        <dbReference type="ARBA" id="ARBA00022692"/>
    </source>
</evidence>
<comment type="caution">
    <text evidence="10">The sequence shown here is derived from an EMBL/GenBank/DDBJ whole genome shotgun (WGS) entry which is preliminary data.</text>
</comment>
<evidence type="ECO:0000259" key="9">
    <source>
        <dbReference type="PROSITE" id="PS51012"/>
    </source>
</evidence>
<dbReference type="RefSeq" id="WP_110395827.1">
    <property type="nucleotide sequence ID" value="NZ_JBHUHB010000001.1"/>
</dbReference>
<proteinExistence type="inferred from homology"/>
<evidence type="ECO:0000256" key="2">
    <source>
        <dbReference type="ARBA" id="ARBA00007783"/>
    </source>
</evidence>
<name>A0A2V3VYN3_9BACI</name>
<dbReference type="Pfam" id="PF01061">
    <property type="entry name" value="ABC2_membrane"/>
    <property type="match status" value="1"/>
</dbReference>
<dbReference type="InterPro" id="IPR013525">
    <property type="entry name" value="ABC2_TM"/>
</dbReference>
<comment type="similarity">
    <text evidence="2 8">Belongs to the ABC-2 integral membrane protein family.</text>
</comment>
<evidence type="ECO:0000256" key="4">
    <source>
        <dbReference type="ARBA" id="ARBA00022475"/>
    </source>
</evidence>
<evidence type="ECO:0000256" key="1">
    <source>
        <dbReference type="ARBA" id="ARBA00004651"/>
    </source>
</evidence>
<evidence type="ECO:0000313" key="11">
    <source>
        <dbReference type="Proteomes" id="UP000247978"/>
    </source>
</evidence>
<feature type="transmembrane region" description="Helical" evidence="8">
    <location>
        <begin position="42"/>
        <end position="60"/>
    </location>
</feature>
<dbReference type="AlphaFoldDB" id="A0A2V3VYN3"/>
<dbReference type="OrthoDB" id="9794365at2"/>
<dbReference type="PROSITE" id="PS51012">
    <property type="entry name" value="ABC_TM2"/>
    <property type="match status" value="1"/>
</dbReference>
<evidence type="ECO:0000256" key="8">
    <source>
        <dbReference type="RuleBase" id="RU361157"/>
    </source>
</evidence>
<keyword evidence="3 8" id="KW-0813">Transport</keyword>
<feature type="transmembrane region" description="Helical" evidence="8">
    <location>
        <begin position="125"/>
        <end position="144"/>
    </location>
</feature>
<keyword evidence="6 8" id="KW-1133">Transmembrane helix</keyword>